<dbReference type="EMBL" id="MCGE01000035">
    <property type="protein sequence ID" value="ORZ07327.1"/>
    <property type="molecule type" value="Genomic_DNA"/>
</dbReference>
<keyword evidence="1" id="KW-0732">Signal</keyword>
<gene>
    <name evidence="2" type="ORF">BCR42DRAFT_397250</name>
</gene>
<feature type="chain" id="PRO_5012371815" evidence="1">
    <location>
        <begin position="20"/>
        <end position="100"/>
    </location>
</feature>
<dbReference type="AlphaFoldDB" id="A0A1X2I1E9"/>
<comment type="caution">
    <text evidence="2">The sequence shown here is derived from an EMBL/GenBank/DDBJ whole genome shotgun (WGS) entry which is preliminary data.</text>
</comment>
<name>A0A1X2I1E9_9FUNG</name>
<evidence type="ECO:0000313" key="3">
    <source>
        <dbReference type="Proteomes" id="UP000193560"/>
    </source>
</evidence>
<proteinExistence type="predicted"/>
<keyword evidence="3" id="KW-1185">Reference proteome</keyword>
<accession>A0A1X2I1E9</accession>
<organism evidence="2 3">
    <name type="scientific">Absidia repens</name>
    <dbReference type="NCBI Taxonomy" id="90262"/>
    <lineage>
        <taxon>Eukaryota</taxon>
        <taxon>Fungi</taxon>
        <taxon>Fungi incertae sedis</taxon>
        <taxon>Mucoromycota</taxon>
        <taxon>Mucoromycotina</taxon>
        <taxon>Mucoromycetes</taxon>
        <taxon>Mucorales</taxon>
        <taxon>Cunninghamellaceae</taxon>
        <taxon>Absidia</taxon>
    </lineage>
</organism>
<reference evidence="2 3" key="1">
    <citation type="submission" date="2016-07" db="EMBL/GenBank/DDBJ databases">
        <title>Pervasive Adenine N6-methylation of Active Genes in Fungi.</title>
        <authorList>
            <consortium name="DOE Joint Genome Institute"/>
            <person name="Mondo S.J."/>
            <person name="Dannebaum R.O."/>
            <person name="Kuo R.C."/>
            <person name="Labutti K."/>
            <person name="Haridas S."/>
            <person name="Kuo A."/>
            <person name="Salamov A."/>
            <person name="Ahrendt S.R."/>
            <person name="Lipzen A."/>
            <person name="Sullivan W."/>
            <person name="Andreopoulos W.B."/>
            <person name="Clum A."/>
            <person name="Lindquist E."/>
            <person name="Daum C."/>
            <person name="Ramamoorthy G.K."/>
            <person name="Gryganskyi A."/>
            <person name="Culley D."/>
            <person name="Magnuson J.K."/>
            <person name="James T.Y."/>
            <person name="O'Malley M.A."/>
            <person name="Stajich J.E."/>
            <person name="Spatafora J.W."/>
            <person name="Visel A."/>
            <person name="Grigoriev I.V."/>
        </authorList>
    </citation>
    <scope>NUCLEOTIDE SEQUENCE [LARGE SCALE GENOMIC DNA]</scope>
    <source>
        <strain evidence="2 3">NRRL 1336</strain>
    </source>
</reference>
<protein>
    <submittedName>
        <fullName evidence="2">Uncharacterized protein</fullName>
    </submittedName>
</protein>
<sequence length="100" mass="11703">MVNLLFVLSLFVPIAFVAGQGFKYDEDGYSSMFDEYLGPKWTEEEDTVRLTVLRENVKESDLVRIVWLRRQITSAAMVLALQAPAIHDDDPMHYRYFARW</sequence>
<evidence type="ECO:0000256" key="1">
    <source>
        <dbReference type="SAM" id="SignalP"/>
    </source>
</evidence>
<dbReference type="Proteomes" id="UP000193560">
    <property type="component" value="Unassembled WGS sequence"/>
</dbReference>
<feature type="signal peptide" evidence="1">
    <location>
        <begin position="1"/>
        <end position="19"/>
    </location>
</feature>
<evidence type="ECO:0000313" key="2">
    <source>
        <dbReference type="EMBL" id="ORZ07327.1"/>
    </source>
</evidence>